<gene>
    <name evidence="1" type="ORF">HMPREF1090_01312</name>
</gene>
<dbReference type="RefSeq" id="WP_002595281.1">
    <property type="nucleotide sequence ID" value="NZ_KB851009.1"/>
</dbReference>
<evidence type="ECO:0000313" key="1">
    <source>
        <dbReference type="EMBL" id="ENZ18269.1"/>
    </source>
</evidence>
<reference evidence="1 2" key="1">
    <citation type="submission" date="2013-01" db="EMBL/GenBank/DDBJ databases">
        <title>The Genome Sequence of Clostridium clostridioforme 90A8.</title>
        <authorList>
            <consortium name="The Broad Institute Genome Sequencing Platform"/>
            <person name="Earl A."/>
            <person name="Ward D."/>
            <person name="Feldgarden M."/>
            <person name="Gevers D."/>
            <person name="Courvalin P."/>
            <person name="Lambert T."/>
            <person name="Walker B."/>
            <person name="Young S.K."/>
            <person name="Zeng Q."/>
            <person name="Gargeya S."/>
            <person name="Fitzgerald M."/>
            <person name="Haas B."/>
            <person name="Abouelleil A."/>
            <person name="Alvarado L."/>
            <person name="Arachchi H.M."/>
            <person name="Berlin A.M."/>
            <person name="Chapman S.B."/>
            <person name="Dewar J."/>
            <person name="Goldberg J."/>
            <person name="Griggs A."/>
            <person name="Gujja S."/>
            <person name="Hansen M."/>
            <person name="Howarth C."/>
            <person name="Imamovic A."/>
            <person name="Larimer J."/>
            <person name="McCowan C."/>
            <person name="Murphy C."/>
            <person name="Neiman D."/>
            <person name="Pearson M."/>
            <person name="Priest M."/>
            <person name="Roberts A."/>
            <person name="Saif S."/>
            <person name="Shea T."/>
            <person name="Sisk P."/>
            <person name="Sykes S."/>
            <person name="Wortman J."/>
            <person name="Nusbaum C."/>
            <person name="Birren B."/>
        </authorList>
    </citation>
    <scope>NUCLEOTIDE SEQUENCE [LARGE SCALE GENOMIC DNA]</scope>
    <source>
        <strain evidence="1 2">90A8</strain>
    </source>
</reference>
<accession>A0A0E2HS93</accession>
<name>A0A0E2HS93_9FIRM</name>
<sequence>MEENKYLVYHYCDLYAFLNIMRTKTLWLSDVKKSNDEDEGKYLLKKLHAYIDVQGIMDSSIDRRWIQKAKQLVMDYMGKSDQRMFVPKNYNYDELVEMRKNSESTDVVVDKLERVELTEEQLKNEEK</sequence>
<comment type="caution">
    <text evidence="1">The sequence shown here is derived from an EMBL/GenBank/DDBJ whole genome shotgun (WGS) entry which is preliminary data.</text>
</comment>
<dbReference type="HOGENOM" id="CLU_1966720_0_0_9"/>
<proteinExistence type="predicted"/>
<dbReference type="AlphaFoldDB" id="A0A0E2HS93"/>
<dbReference type="PATRIC" id="fig|999408.3.peg.1404"/>
<dbReference type="Proteomes" id="UP000013085">
    <property type="component" value="Unassembled WGS sequence"/>
</dbReference>
<organism evidence="1 2">
    <name type="scientific">[Clostridium] clostridioforme 90A8</name>
    <dbReference type="NCBI Taxonomy" id="999408"/>
    <lineage>
        <taxon>Bacteria</taxon>
        <taxon>Bacillati</taxon>
        <taxon>Bacillota</taxon>
        <taxon>Clostridia</taxon>
        <taxon>Lachnospirales</taxon>
        <taxon>Lachnospiraceae</taxon>
        <taxon>Enterocloster</taxon>
    </lineage>
</organism>
<evidence type="ECO:0000313" key="2">
    <source>
        <dbReference type="Proteomes" id="UP000013085"/>
    </source>
</evidence>
<protein>
    <submittedName>
        <fullName evidence="1">Uncharacterized protein</fullName>
    </submittedName>
</protein>
<dbReference type="EMBL" id="AGYR01000011">
    <property type="protein sequence ID" value="ENZ18269.1"/>
    <property type="molecule type" value="Genomic_DNA"/>
</dbReference>